<sequence>MCSIRHGGLDVVTQNRFVSSAASSGLKSSLVNCSTPYLVAPALRTTMLHPVSLIWTVVTLVVASLDQLKEEMPHRSGCPKNTTVFATYTIGECPVDGCNQLGFKRNQYYDCLDFGPPCSTPYLVTPALHKGMFHPASLLYVIITLVDANPTEIQETITHKEHCVKNNDLFTIPAEQKCPMDGCNRLARKETLLLRMPELPAHI</sequence>
<dbReference type="Proteomes" id="UP000235392">
    <property type="component" value="Unassembled WGS sequence"/>
</dbReference>
<proteinExistence type="predicted"/>
<reference evidence="1 2" key="1">
    <citation type="submission" date="2017-11" db="EMBL/GenBank/DDBJ databases">
        <title>De novo assembly and phasing of dikaryotic genomes from two isolates of Puccinia coronata f. sp. avenae, the causal agent of oat crown rust.</title>
        <authorList>
            <person name="Miller M.E."/>
            <person name="Zhang Y."/>
            <person name="Omidvar V."/>
            <person name="Sperschneider J."/>
            <person name="Schwessinger B."/>
            <person name="Raley C."/>
            <person name="Palmer J.M."/>
            <person name="Garnica D."/>
            <person name="Upadhyaya N."/>
            <person name="Rathjen J."/>
            <person name="Taylor J.M."/>
            <person name="Park R.F."/>
            <person name="Dodds P.N."/>
            <person name="Hirsch C.D."/>
            <person name="Kianian S.F."/>
            <person name="Figueroa M."/>
        </authorList>
    </citation>
    <scope>NUCLEOTIDE SEQUENCE [LARGE SCALE GENOMIC DNA]</scope>
    <source>
        <strain evidence="1">12SD80</strain>
    </source>
</reference>
<protein>
    <submittedName>
        <fullName evidence="1">Uncharacterized protein</fullName>
    </submittedName>
</protein>
<accession>A0A2N5TVN0</accession>
<organism evidence="1 2">
    <name type="scientific">Puccinia coronata f. sp. avenae</name>
    <dbReference type="NCBI Taxonomy" id="200324"/>
    <lineage>
        <taxon>Eukaryota</taxon>
        <taxon>Fungi</taxon>
        <taxon>Dikarya</taxon>
        <taxon>Basidiomycota</taxon>
        <taxon>Pucciniomycotina</taxon>
        <taxon>Pucciniomycetes</taxon>
        <taxon>Pucciniales</taxon>
        <taxon>Pucciniaceae</taxon>
        <taxon>Puccinia</taxon>
    </lineage>
</organism>
<dbReference type="EMBL" id="PGCI01000327">
    <property type="protein sequence ID" value="PLW29542.1"/>
    <property type="molecule type" value="Genomic_DNA"/>
</dbReference>
<comment type="caution">
    <text evidence="1">The sequence shown here is derived from an EMBL/GenBank/DDBJ whole genome shotgun (WGS) entry which is preliminary data.</text>
</comment>
<gene>
    <name evidence="1" type="ORF">PCASD_15971</name>
</gene>
<dbReference type="AlphaFoldDB" id="A0A2N5TVN0"/>
<name>A0A2N5TVN0_9BASI</name>
<evidence type="ECO:0000313" key="2">
    <source>
        <dbReference type="Proteomes" id="UP000235392"/>
    </source>
</evidence>
<evidence type="ECO:0000313" key="1">
    <source>
        <dbReference type="EMBL" id="PLW29542.1"/>
    </source>
</evidence>